<protein>
    <submittedName>
        <fullName evidence="1">Uncharacterized protein</fullName>
    </submittedName>
</protein>
<dbReference type="EMBL" id="FJOG01000017">
    <property type="protein sequence ID" value="CZR61172.1"/>
    <property type="molecule type" value="Genomic_DNA"/>
</dbReference>
<organism evidence="1 2">
    <name type="scientific">Phialocephala subalpina</name>
    <dbReference type="NCBI Taxonomy" id="576137"/>
    <lineage>
        <taxon>Eukaryota</taxon>
        <taxon>Fungi</taxon>
        <taxon>Dikarya</taxon>
        <taxon>Ascomycota</taxon>
        <taxon>Pezizomycotina</taxon>
        <taxon>Leotiomycetes</taxon>
        <taxon>Helotiales</taxon>
        <taxon>Mollisiaceae</taxon>
        <taxon>Phialocephala</taxon>
        <taxon>Phialocephala fortinii species complex</taxon>
    </lineage>
</organism>
<dbReference type="OrthoDB" id="2544694at2759"/>
<accession>A0A1L7X829</accession>
<dbReference type="Proteomes" id="UP000184330">
    <property type="component" value="Unassembled WGS sequence"/>
</dbReference>
<reference evidence="1 2" key="1">
    <citation type="submission" date="2016-03" db="EMBL/GenBank/DDBJ databases">
        <authorList>
            <person name="Ploux O."/>
        </authorList>
    </citation>
    <scope>NUCLEOTIDE SEQUENCE [LARGE SCALE GENOMIC DNA]</scope>
    <source>
        <strain evidence="1 2">UAMH 11012</strain>
    </source>
</reference>
<sequence length="196" mass="20371">MSGFPKLIPAFTAHIAIDPPVTVGAVSKGGPLAVVPFISDHSFIRSEPDYPIKVDAVFAHGSDFIRQDPSGKLVRLDVNSILNDKSGAVIAFKYSGIVTLTEATGKALGGGKDAKTTEFGDGVDAVFAHGSDFIRQDPSGKLVRLDVNSILNDKSGAVIAFKYSGIVTLTEATGKALGGGKDAKTTEFGDGGEFDL</sequence>
<evidence type="ECO:0000313" key="1">
    <source>
        <dbReference type="EMBL" id="CZR61172.1"/>
    </source>
</evidence>
<dbReference type="Gene3D" id="2.40.160.20">
    <property type="match status" value="2"/>
</dbReference>
<evidence type="ECO:0000313" key="2">
    <source>
        <dbReference type="Proteomes" id="UP000184330"/>
    </source>
</evidence>
<gene>
    <name evidence="1" type="ORF">PAC_11068</name>
</gene>
<keyword evidence="2" id="KW-1185">Reference proteome</keyword>
<dbReference type="AlphaFoldDB" id="A0A1L7X829"/>
<dbReference type="Pfam" id="PF11578">
    <property type="entry name" value="DUF3237"/>
    <property type="match status" value="2"/>
</dbReference>
<name>A0A1L7X829_9HELO</name>
<proteinExistence type="predicted"/>